<evidence type="ECO:0000313" key="3">
    <source>
        <dbReference type="Proteomes" id="UP001153269"/>
    </source>
</evidence>
<comment type="caution">
    <text evidence="2">The sequence shown here is derived from an EMBL/GenBank/DDBJ whole genome shotgun (WGS) entry which is preliminary data.</text>
</comment>
<keyword evidence="3" id="KW-1185">Reference proteome</keyword>
<dbReference type="EMBL" id="CADEAL010000557">
    <property type="protein sequence ID" value="CAB1422008.1"/>
    <property type="molecule type" value="Genomic_DNA"/>
</dbReference>
<evidence type="ECO:0000313" key="2">
    <source>
        <dbReference type="EMBL" id="CAB1422008.1"/>
    </source>
</evidence>
<proteinExistence type="predicted"/>
<dbReference type="AlphaFoldDB" id="A0A9N7U295"/>
<feature type="region of interest" description="Disordered" evidence="1">
    <location>
        <begin position="75"/>
        <end position="147"/>
    </location>
</feature>
<dbReference type="Proteomes" id="UP001153269">
    <property type="component" value="Unassembled WGS sequence"/>
</dbReference>
<evidence type="ECO:0000256" key="1">
    <source>
        <dbReference type="SAM" id="MobiDB-lite"/>
    </source>
</evidence>
<gene>
    <name evidence="2" type="ORF">PLEPLA_LOCUS9897</name>
</gene>
<organism evidence="2 3">
    <name type="scientific">Pleuronectes platessa</name>
    <name type="common">European plaice</name>
    <dbReference type="NCBI Taxonomy" id="8262"/>
    <lineage>
        <taxon>Eukaryota</taxon>
        <taxon>Metazoa</taxon>
        <taxon>Chordata</taxon>
        <taxon>Craniata</taxon>
        <taxon>Vertebrata</taxon>
        <taxon>Euteleostomi</taxon>
        <taxon>Actinopterygii</taxon>
        <taxon>Neopterygii</taxon>
        <taxon>Teleostei</taxon>
        <taxon>Neoteleostei</taxon>
        <taxon>Acanthomorphata</taxon>
        <taxon>Carangaria</taxon>
        <taxon>Pleuronectiformes</taxon>
        <taxon>Pleuronectoidei</taxon>
        <taxon>Pleuronectidae</taxon>
        <taxon>Pleuronectes</taxon>
    </lineage>
</organism>
<protein>
    <submittedName>
        <fullName evidence="2">Uncharacterized protein</fullName>
    </submittedName>
</protein>
<sequence length="147" mass="15967">MTRQVPTVKTTALTPSAAASLPGSTSVYLLYRACLLRHTSVRGYMSQKKQGLTENVGSWGLTTPGPAIYIMKSEPRARGERPVSSPPTHDSPLQGETAHKAEEIVSGTYHRRSPFLLPHLSGQPLPQPSPPDVHGHSAAERTFPIHR</sequence>
<reference evidence="2" key="1">
    <citation type="submission" date="2020-03" db="EMBL/GenBank/DDBJ databases">
        <authorList>
            <person name="Weist P."/>
        </authorList>
    </citation>
    <scope>NUCLEOTIDE SEQUENCE</scope>
</reference>
<name>A0A9N7U295_PLEPL</name>
<accession>A0A9N7U295</accession>